<accession>A0A6I6CB20</accession>
<evidence type="ECO:0000256" key="10">
    <source>
        <dbReference type="RuleBase" id="RU000577"/>
    </source>
</evidence>
<evidence type="ECO:0000256" key="6">
    <source>
        <dbReference type="ARBA" id="ARBA00023121"/>
    </source>
</evidence>
<comment type="subcellular location">
    <subcellularLocation>
        <location evidence="8">Cytoplasm</location>
    </subcellularLocation>
</comment>
<dbReference type="PRINTS" id="PR00051">
    <property type="entry name" value="DNAA"/>
</dbReference>
<dbReference type="GO" id="GO:0006270">
    <property type="term" value="P:DNA replication initiation"/>
    <property type="evidence" value="ECO:0007669"/>
    <property type="project" value="UniProtKB-UniRule"/>
</dbReference>
<gene>
    <name evidence="8 14" type="primary">dnaA</name>
    <name evidence="14" type="ORF">STABA_v1c00010</name>
</gene>
<organism evidence="14 15">
    <name type="scientific">Spiroplasma tabanidicola</name>
    <dbReference type="NCBI Taxonomy" id="324079"/>
    <lineage>
        <taxon>Bacteria</taxon>
        <taxon>Bacillati</taxon>
        <taxon>Mycoplasmatota</taxon>
        <taxon>Mollicutes</taxon>
        <taxon>Entomoplasmatales</taxon>
        <taxon>Spiroplasmataceae</taxon>
        <taxon>Spiroplasma</taxon>
    </lineage>
</organism>
<feature type="binding site" evidence="8">
    <location>
        <position position="146"/>
    </location>
    <ligand>
        <name>ATP</name>
        <dbReference type="ChEBI" id="CHEBI:30616"/>
    </ligand>
</feature>
<dbReference type="SMART" id="SM00382">
    <property type="entry name" value="AAA"/>
    <property type="match status" value="1"/>
</dbReference>
<sequence length="442" mass="50088">MTNSELWKKVKEWLMASDLVDPNVYDDYVKKALLQTLGQNDLAIVVASEIAKKHLEYIIKEVNEHVSFLLEKDVDVSFLTKEEFEKEKSFLNAVKKQKSNKSKEFSFENFISGSSNITALNATKAIIENVGTKWNPLFIFGDSGLGKTHLLKAINNELCRKNDDFSVKYYTSGDFRKEIIDSLQGGFQEIESTKDRLSSLDVLLIDDIQFLANSDKTNEIFFELFNSFIENNKQIVITSDKYAEALNGFDRRLVSRFSQGLNVKIEKPDATTAYNIVDYKSKVSNINLSDEAKKYISSYYGSDVRKIEGAINKIEFALIQNKIDMSILITDEKVTDFLSDYSFAPGGEVTIQKIKNVVAQNYGISPSSIDTKNRLQKIVAARHLAMFLTVDVLKKNYSETGVSFGGKDHTTVMNAFKKIEANLKKDKVFRNLVSKIKKEITS</sequence>
<evidence type="ECO:0000256" key="3">
    <source>
        <dbReference type="ARBA" id="ARBA00022705"/>
    </source>
</evidence>
<dbReference type="SMART" id="SM00760">
    <property type="entry name" value="Bac_DnaA_C"/>
    <property type="match status" value="1"/>
</dbReference>
<keyword evidence="5 8" id="KW-0067">ATP-binding</keyword>
<dbReference type="Proteomes" id="UP000424468">
    <property type="component" value="Chromosome"/>
</dbReference>
<dbReference type="InterPro" id="IPR013317">
    <property type="entry name" value="DnaA_dom"/>
</dbReference>
<feature type="domain" description="AAA+ ATPase" evidence="12">
    <location>
        <begin position="133"/>
        <end position="258"/>
    </location>
</feature>
<dbReference type="InterPro" id="IPR027417">
    <property type="entry name" value="P-loop_NTPase"/>
</dbReference>
<evidence type="ECO:0000256" key="11">
    <source>
        <dbReference type="RuleBase" id="RU004227"/>
    </source>
</evidence>
<evidence type="ECO:0000313" key="15">
    <source>
        <dbReference type="Proteomes" id="UP000424468"/>
    </source>
</evidence>
<dbReference type="NCBIfam" id="TIGR00362">
    <property type="entry name" value="DnaA"/>
    <property type="match status" value="1"/>
</dbReference>
<dbReference type="InterPro" id="IPR020591">
    <property type="entry name" value="Chromosome_initiator_DnaA-like"/>
</dbReference>
<evidence type="ECO:0000256" key="8">
    <source>
        <dbReference type="HAMAP-Rule" id="MF_00377"/>
    </source>
</evidence>
<dbReference type="GO" id="GO:0006275">
    <property type="term" value="P:regulation of DNA replication"/>
    <property type="evidence" value="ECO:0007669"/>
    <property type="project" value="UniProtKB-UniRule"/>
</dbReference>
<dbReference type="InterPro" id="IPR001957">
    <property type="entry name" value="Chromosome_initiator_DnaA"/>
</dbReference>
<dbReference type="KEGG" id="stab:STABA_v1c00010"/>
<dbReference type="AlphaFoldDB" id="A0A6I6CB20"/>
<dbReference type="PANTHER" id="PTHR30050">
    <property type="entry name" value="CHROMOSOMAL REPLICATION INITIATOR PROTEIN DNAA"/>
    <property type="match status" value="1"/>
</dbReference>
<dbReference type="Pfam" id="PF08299">
    <property type="entry name" value="Bac_DnaA_C"/>
    <property type="match status" value="1"/>
</dbReference>
<dbReference type="GO" id="GO:0005737">
    <property type="term" value="C:cytoplasm"/>
    <property type="evidence" value="ECO:0007669"/>
    <property type="project" value="UniProtKB-SubCell"/>
</dbReference>
<evidence type="ECO:0000256" key="5">
    <source>
        <dbReference type="ARBA" id="ARBA00022840"/>
    </source>
</evidence>
<dbReference type="GO" id="GO:0005524">
    <property type="term" value="F:ATP binding"/>
    <property type="evidence" value="ECO:0007669"/>
    <property type="project" value="UniProtKB-UniRule"/>
</dbReference>
<reference evidence="14 15" key="1">
    <citation type="submission" date="2019-11" db="EMBL/GenBank/DDBJ databases">
        <title>Complete genome sequence of Spiroplasma tabanidicola TAUS-1 (DSM 22603).</title>
        <authorList>
            <person name="Huang C.-T."/>
            <person name="Lin Y.-C."/>
            <person name="Kuo C.-H."/>
        </authorList>
    </citation>
    <scope>NUCLEOTIDE SEQUENCE [LARGE SCALE GENOMIC DNA]</scope>
    <source>
        <strain evidence="14 15">TAUS-1</strain>
    </source>
</reference>
<feature type="region of interest" description="Domain I, interacts with DnaA modulators" evidence="8">
    <location>
        <begin position="1"/>
        <end position="87"/>
    </location>
</feature>
<dbReference type="Gene3D" id="1.10.1750.10">
    <property type="match status" value="1"/>
</dbReference>
<evidence type="ECO:0000259" key="12">
    <source>
        <dbReference type="SMART" id="SM00382"/>
    </source>
</evidence>
<dbReference type="EMBL" id="CP046276">
    <property type="protein sequence ID" value="QGS51368.1"/>
    <property type="molecule type" value="Genomic_DNA"/>
</dbReference>
<evidence type="ECO:0000313" key="14">
    <source>
        <dbReference type="EMBL" id="QGS51368.1"/>
    </source>
</evidence>
<keyword evidence="7 8" id="KW-0238">DNA-binding</keyword>
<comment type="subunit">
    <text evidence="8">Oligomerizes as a right-handed, spiral filament on DNA at oriC.</text>
</comment>
<name>A0A6I6CB20_9MOLU</name>
<comment type="similarity">
    <text evidence="1 8 11">Belongs to the DnaA family.</text>
</comment>
<keyword evidence="2 8" id="KW-0963">Cytoplasm</keyword>
<evidence type="ECO:0000256" key="7">
    <source>
        <dbReference type="ARBA" id="ARBA00023125"/>
    </source>
</evidence>
<evidence type="ECO:0000256" key="4">
    <source>
        <dbReference type="ARBA" id="ARBA00022741"/>
    </source>
</evidence>
<dbReference type="SUPFAM" id="SSF48295">
    <property type="entry name" value="TrpR-like"/>
    <property type="match status" value="1"/>
</dbReference>
<keyword evidence="4 8" id="KW-0547">Nucleotide-binding</keyword>
<comment type="caution">
    <text evidence="8">Lacks conserved residue(s) required for the propagation of feature annotation.</text>
</comment>
<dbReference type="HAMAP" id="MF_00377">
    <property type="entry name" value="DnaA_bact"/>
    <property type="match status" value="1"/>
</dbReference>
<keyword evidence="3 8" id="KW-0235">DNA replication</keyword>
<evidence type="ECO:0000256" key="1">
    <source>
        <dbReference type="ARBA" id="ARBA00006583"/>
    </source>
</evidence>
<dbReference type="GO" id="GO:0005886">
    <property type="term" value="C:plasma membrane"/>
    <property type="evidence" value="ECO:0007669"/>
    <property type="project" value="TreeGrafter"/>
</dbReference>
<dbReference type="InterPro" id="IPR013159">
    <property type="entry name" value="DnaA_C"/>
</dbReference>
<dbReference type="Gene3D" id="3.40.50.300">
    <property type="entry name" value="P-loop containing nucleotide triphosphate hydrolases"/>
    <property type="match status" value="1"/>
</dbReference>
<feature type="binding site" evidence="8">
    <location>
        <position position="147"/>
    </location>
    <ligand>
        <name>ATP</name>
        <dbReference type="ChEBI" id="CHEBI:30616"/>
    </ligand>
</feature>
<evidence type="ECO:0000259" key="13">
    <source>
        <dbReference type="SMART" id="SM00760"/>
    </source>
</evidence>
<dbReference type="CDD" id="cd00009">
    <property type="entry name" value="AAA"/>
    <property type="match status" value="1"/>
</dbReference>
<dbReference type="RefSeq" id="WP_170264718.1">
    <property type="nucleotide sequence ID" value="NZ_CP046276.1"/>
</dbReference>
<feature type="binding site" evidence="8">
    <location>
        <position position="144"/>
    </location>
    <ligand>
        <name>ATP</name>
        <dbReference type="ChEBI" id="CHEBI:30616"/>
    </ligand>
</feature>
<keyword evidence="15" id="KW-1185">Reference proteome</keyword>
<dbReference type="InterPro" id="IPR003593">
    <property type="entry name" value="AAA+_ATPase"/>
</dbReference>
<comment type="function">
    <text evidence="8 10">Plays an essential role in the initiation and regulation of chromosomal replication. ATP-DnaA binds to the origin of replication (oriC) to initiate formation of the DNA replication initiation complex once per cell cycle. Binds the DnaA box (a 9 base pair repeat at the origin) and separates the double-stranded (ds)DNA. Forms a right-handed helical filament on oriC DNA; dsDNA binds to the exterior of the filament while single-stranded (ss)DNA is stabiized in the filament's interior. The ATP-DnaA-oriC complex binds and stabilizes one strand of the AT-rich DNA unwinding element (DUE), permitting loading of DNA polymerase. After initiation quickly degrades to an ADP-DnaA complex that is not apt for DNA replication. Binds acidic phospholipids.</text>
</comment>
<dbReference type="GO" id="GO:0008289">
    <property type="term" value="F:lipid binding"/>
    <property type="evidence" value="ECO:0007669"/>
    <property type="project" value="UniProtKB-KW"/>
</dbReference>
<proteinExistence type="inferred from homology"/>
<evidence type="ECO:0000256" key="9">
    <source>
        <dbReference type="NCBIfam" id="TIGR00362"/>
    </source>
</evidence>
<keyword evidence="6 8" id="KW-0446">Lipid-binding</keyword>
<dbReference type="SUPFAM" id="SSF52540">
    <property type="entry name" value="P-loop containing nucleoside triphosphate hydrolases"/>
    <property type="match status" value="1"/>
</dbReference>
<feature type="region of interest" description="Domain IV, binds dsDNA" evidence="8">
    <location>
        <begin position="319"/>
        <end position="442"/>
    </location>
</feature>
<dbReference type="PANTHER" id="PTHR30050:SF2">
    <property type="entry name" value="CHROMOSOMAL REPLICATION INITIATOR PROTEIN DNAA"/>
    <property type="match status" value="1"/>
</dbReference>
<dbReference type="CDD" id="cd06571">
    <property type="entry name" value="Bac_DnaA_C"/>
    <property type="match status" value="1"/>
</dbReference>
<feature type="binding site" evidence="8">
    <location>
        <position position="148"/>
    </location>
    <ligand>
        <name>ATP</name>
        <dbReference type="ChEBI" id="CHEBI:30616"/>
    </ligand>
</feature>
<evidence type="ECO:0000256" key="2">
    <source>
        <dbReference type="ARBA" id="ARBA00022490"/>
    </source>
</evidence>
<dbReference type="InterPro" id="IPR010921">
    <property type="entry name" value="Trp_repressor/repl_initiator"/>
</dbReference>
<dbReference type="Pfam" id="PF00308">
    <property type="entry name" value="Bac_DnaA"/>
    <property type="match status" value="1"/>
</dbReference>
<dbReference type="Gene3D" id="1.10.8.60">
    <property type="match status" value="1"/>
</dbReference>
<protein>
    <recommendedName>
        <fullName evidence="8 9">Chromosomal replication initiator protein DnaA</fullName>
    </recommendedName>
</protein>
<comment type="domain">
    <text evidence="8">Domain I is involved in oligomerization and binding regulators, domain II is flexibile and of varying length in different bacteria, domain III forms the AAA+ region, while domain IV binds dsDNA.</text>
</comment>
<dbReference type="GO" id="GO:0003688">
    <property type="term" value="F:DNA replication origin binding"/>
    <property type="evidence" value="ECO:0007669"/>
    <property type="project" value="UniProtKB-UniRule"/>
</dbReference>
<feature type="domain" description="Chromosomal replication initiator DnaA C-terminal" evidence="13">
    <location>
        <begin position="350"/>
        <end position="419"/>
    </location>
</feature>